<evidence type="ECO:0000313" key="2">
    <source>
        <dbReference type="Proteomes" id="UP001273935"/>
    </source>
</evidence>
<dbReference type="Proteomes" id="UP001273935">
    <property type="component" value="Unassembled WGS sequence"/>
</dbReference>
<feature type="non-terminal residue" evidence="1">
    <location>
        <position position="69"/>
    </location>
</feature>
<comment type="caution">
    <text evidence="1">The sequence shown here is derived from an EMBL/GenBank/DDBJ whole genome shotgun (WGS) entry which is preliminary data.</text>
</comment>
<protein>
    <submittedName>
        <fullName evidence="1">Uncharacterized protein</fullName>
    </submittedName>
</protein>
<proteinExistence type="predicted"/>
<dbReference type="RefSeq" id="WP_317234941.1">
    <property type="nucleotide sequence ID" value="NZ_JAWJUL010000600.1"/>
</dbReference>
<reference evidence="1 2" key="1">
    <citation type="submission" date="2023-10" db="EMBL/GenBank/DDBJ databases">
        <title>Pseudomonas otitidis isolated from a paediatric patient with cystic fibrosis in Chile.</title>
        <authorList>
            <person name="Amsteins-Romero L."/>
            <person name="Opazo-Capurro A."/>
            <person name="Matus-Kohler M."/>
            <person name="Gonzalez-Rocha G."/>
        </authorList>
    </citation>
    <scope>NUCLEOTIDE SEQUENCE [LARGE SCALE GENOMIC DNA]</scope>
    <source>
        <strain evidence="1 2">P-714</strain>
    </source>
</reference>
<gene>
    <name evidence="1" type="ORF">R0G64_32495</name>
</gene>
<evidence type="ECO:0000313" key="1">
    <source>
        <dbReference type="EMBL" id="MDV3444037.1"/>
    </source>
</evidence>
<keyword evidence="2" id="KW-1185">Reference proteome</keyword>
<dbReference type="EMBL" id="JAWJUL010000600">
    <property type="protein sequence ID" value="MDV3444037.1"/>
    <property type="molecule type" value="Genomic_DNA"/>
</dbReference>
<sequence length="69" mass="7480">TIPLECDADVHVSYRVDGLRITDSVLKNGEGAGMAKAQLRDFTGPGSTARPTNFQIPLECDPDLRLSYS</sequence>
<feature type="non-terminal residue" evidence="1">
    <location>
        <position position="1"/>
    </location>
</feature>
<name>A0ABU3Y1L7_9GAMM</name>
<accession>A0ABU3Y1L7</accession>
<organism evidence="1 2">
    <name type="scientific">Metapseudomonas otitidis</name>
    <dbReference type="NCBI Taxonomy" id="319939"/>
    <lineage>
        <taxon>Bacteria</taxon>
        <taxon>Pseudomonadati</taxon>
        <taxon>Pseudomonadota</taxon>
        <taxon>Gammaproteobacteria</taxon>
        <taxon>Pseudomonadales</taxon>
        <taxon>Pseudomonadaceae</taxon>
        <taxon>Metapseudomonas</taxon>
    </lineage>
</organism>